<gene>
    <name evidence="2" type="ORF">E7101_10940</name>
</gene>
<evidence type="ECO:0000313" key="2">
    <source>
        <dbReference type="EMBL" id="MBE6271449.1"/>
    </source>
</evidence>
<evidence type="ECO:0000313" key="3">
    <source>
        <dbReference type="Proteomes" id="UP000806522"/>
    </source>
</evidence>
<dbReference type="Proteomes" id="UP000806522">
    <property type="component" value="Unassembled WGS sequence"/>
</dbReference>
<keyword evidence="1" id="KW-0175">Coiled coil</keyword>
<protein>
    <submittedName>
        <fullName evidence="2">Uncharacterized protein</fullName>
    </submittedName>
</protein>
<comment type="caution">
    <text evidence="2">The sequence shown here is derived from an EMBL/GenBank/DDBJ whole genome shotgun (WGS) entry which is preliminary data.</text>
</comment>
<dbReference type="EMBL" id="SUYC01000012">
    <property type="protein sequence ID" value="MBE6271449.1"/>
    <property type="molecule type" value="Genomic_DNA"/>
</dbReference>
<dbReference type="AlphaFoldDB" id="A0A9D5P607"/>
<feature type="coiled-coil region" evidence="1">
    <location>
        <begin position="130"/>
        <end position="185"/>
    </location>
</feature>
<reference evidence="2" key="1">
    <citation type="submission" date="2019-04" db="EMBL/GenBank/DDBJ databases">
        <title>Evolution of Biomass-Degrading Anaerobic Consortia Revealed by Metagenomics.</title>
        <authorList>
            <person name="Peng X."/>
        </authorList>
    </citation>
    <scope>NUCLEOTIDE SEQUENCE</scope>
    <source>
        <strain evidence="2">SIG140</strain>
    </source>
</reference>
<evidence type="ECO:0000256" key="1">
    <source>
        <dbReference type="SAM" id="Coils"/>
    </source>
</evidence>
<name>A0A9D5P607_XYLRU</name>
<organism evidence="2 3">
    <name type="scientific">Xylanibacter ruminicola</name>
    <name type="common">Prevotella ruminicola</name>
    <dbReference type="NCBI Taxonomy" id="839"/>
    <lineage>
        <taxon>Bacteria</taxon>
        <taxon>Pseudomonadati</taxon>
        <taxon>Bacteroidota</taxon>
        <taxon>Bacteroidia</taxon>
        <taxon>Bacteroidales</taxon>
        <taxon>Prevotellaceae</taxon>
        <taxon>Xylanibacter</taxon>
    </lineage>
</organism>
<accession>A0A9D5P607</accession>
<proteinExistence type="predicted"/>
<sequence>MGINKLTGIICLLGAITCSSCTSCGGGENENASVSREVYDELQQKYDMLKESVEGTLSANEEARMELNRIMVELNTISGRTINLQKNVENGTGIDNRTTAEQISEAIAEIKRRLNAVPTQKADKQTLALVKNLQQTIALNEQEISRLNGVIEDKNQQISTLDNELAETNEQLRQTLNEMKRREMDSWISMGDELLSTADLLPNVKGHGNMKEIKRAKLTILLRAKSAFNQAYQLGCAEAISKIKLADEKYQEAYNR</sequence>